<accession>A0AC61QYP1</accession>
<dbReference type="EMBL" id="SRZB01000021">
    <property type="protein sequence ID" value="TGX98127.1"/>
    <property type="molecule type" value="Genomic_DNA"/>
</dbReference>
<organism evidence="1 2">
    <name type="scientific">Hominisplanchenecus murintestinalis</name>
    <dbReference type="NCBI Taxonomy" id="2941517"/>
    <lineage>
        <taxon>Bacteria</taxon>
        <taxon>Bacillati</taxon>
        <taxon>Bacillota</taxon>
        <taxon>Clostridia</taxon>
        <taxon>Lachnospirales</taxon>
        <taxon>Lachnospiraceae</taxon>
        <taxon>Hominisplanchenecus</taxon>
    </lineage>
</organism>
<proteinExistence type="predicted"/>
<sequence length="131" mass="14652">MDDKYNCHYDDNDTSTNNYRGTYHYEPNFEEQKPEPPNTFATASLVLGILSLVLCCCCYVSIPLGGLGILFAILSKTGKAMQGRAKTGLSLSIVGLCLTLFLTIAMIASTISNGEFQRQYQYYQEYFENTL</sequence>
<protein>
    <submittedName>
        <fullName evidence="1">DUF4190 domain-containing protein</fullName>
    </submittedName>
</protein>
<dbReference type="Proteomes" id="UP000307720">
    <property type="component" value="Unassembled WGS sequence"/>
</dbReference>
<evidence type="ECO:0000313" key="1">
    <source>
        <dbReference type="EMBL" id="TGX98127.1"/>
    </source>
</evidence>
<comment type="caution">
    <text evidence="1">The sequence shown here is derived from an EMBL/GenBank/DDBJ whole genome shotgun (WGS) entry which is preliminary data.</text>
</comment>
<keyword evidence="2" id="KW-1185">Reference proteome</keyword>
<reference evidence="1" key="1">
    <citation type="submission" date="2019-04" db="EMBL/GenBank/DDBJ databases">
        <title>Microbes associate with the intestines of laboratory mice.</title>
        <authorList>
            <person name="Navarre W."/>
            <person name="Wong E."/>
            <person name="Huang K."/>
            <person name="Tropini C."/>
            <person name="Ng K."/>
            <person name="Yu B."/>
        </authorList>
    </citation>
    <scope>NUCLEOTIDE SEQUENCE</scope>
    <source>
        <strain evidence="1">NM72_1-8</strain>
    </source>
</reference>
<evidence type="ECO:0000313" key="2">
    <source>
        <dbReference type="Proteomes" id="UP000307720"/>
    </source>
</evidence>
<gene>
    <name evidence="1" type="ORF">E5357_09930</name>
</gene>
<name>A0AC61QYP1_9FIRM</name>